<dbReference type="PROSITE" id="PS01137">
    <property type="entry name" value="TATD_1"/>
    <property type="match status" value="1"/>
</dbReference>
<dbReference type="SUPFAM" id="SSF51556">
    <property type="entry name" value="Metallo-dependent hydrolases"/>
    <property type="match status" value="1"/>
</dbReference>
<accession>A0ABT5L6R4</accession>
<reference evidence="3 4" key="1">
    <citation type="submission" date="2022-10" db="EMBL/GenBank/DDBJ databases">
        <title>Alteromonas sp. chi3 Genome sequencing.</title>
        <authorList>
            <person name="Park S."/>
        </authorList>
    </citation>
    <scope>NUCLEOTIDE SEQUENCE [LARGE SCALE GENOMIC DNA]</scope>
    <source>
        <strain evidence="4">chi3</strain>
    </source>
</reference>
<dbReference type="GO" id="GO:0016787">
    <property type="term" value="F:hydrolase activity"/>
    <property type="evidence" value="ECO:0007669"/>
    <property type="project" value="UniProtKB-KW"/>
</dbReference>
<dbReference type="CDD" id="cd01310">
    <property type="entry name" value="TatD_DNAse"/>
    <property type="match status" value="1"/>
</dbReference>
<dbReference type="Proteomes" id="UP001218788">
    <property type="component" value="Unassembled WGS sequence"/>
</dbReference>
<keyword evidence="4" id="KW-1185">Reference proteome</keyword>
<name>A0ABT5L6R4_9ALTE</name>
<dbReference type="PANTHER" id="PTHR46124:SF3">
    <property type="entry name" value="HYDROLASE"/>
    <property type="match status" value="1"/>
</dbReference>
<dbReference type="PANTHER" id="PTHR46124">
    <property type="entry name" value="D-AMINOACYL-TRNA DEACYLASE"/>
    <property type="match status" value="1"/>
</dbReference>
<dbReference type="Gene3D" id="3.20.20.140">
    <property type="entry name" value="Metal-dependent hydrolases"/>
    <property type="match status" value="1"/>
</dbReference>
<dbReference type="PROSITE" id="PS01091">
    <property type="entry name" value="TATD_3"/>
    <property type="match status" value="1"/>
</dbReference>
<dbReference type="InterPro" id="IPR001130">
    <property type="entry name" value="TatD-like"/>
</dbReference>
<evidence type="ECO:0000256" key="1">
    <source>
        <dbReference type="ARBA" id="ARBA00009275"/>
    </source>
</evidence>
<keyword evidence="2 3" id="KW-0378">Hydrolase</keyword>
<comment type="similarity">
    <text evidence="1">Belongs to the metallo-dependent hydrolases superfamily. TatD-type hydrolase family.</text>
</comment>
<organism evidence="3 4">
    <name type="scientific">Alteromonas gilva</name>
    <dbReference type="NCBI Taxonomy" id="2987522"/>
    <lineage>
        <taxon>Bacteria</taxon>
        <taxon>Pseudomonadati</taxon>
        <taxon>Pseudomonadota</taxon>
        <taxon>Gammaproteobacteria</taxon>
        <taxon>Alteromonadales</taxon>
        <taxon>Alteromonadaceae</taxon>
        <taxon>Alteromonas/Salinimonas group</taxon>
        <taxon>Alteromonas</taxon>
    </lineage>
</organism>
<proteinExistence type="inferred from homology"/>
<sequence>MIDSHCHLDLPAFAKDWQAVVAESQGCGVRRILIPGTTPAGWQQQRRMANQCAVLDIAFGLHPYFFPQNSDTALSELGDALATSDSANRLVALGEIGIDASIDTPLDTQQALFEEQLKLAAQYNLPVILHHRRSHHLLIESIKRCQFSGGGVVHAFSGSEQVAQSYIDMGFKLGVGGTITYERARKTRKALANTDICHLLLETDAPDMPLAGRQGQRNSPVYLPEVAAALASLHNTSVADVSAHTDANYDSLFGRLDHCK</sequence>
<gene>
    <name evidence="3" type="ORF">OIK42_18560</name>
</gene>
<comment type="caution">
    <text evidence="3">The sequence shown here is derived from an EMBL/GenBank/DDBJ whole genome shotgun (WGS) entry which is preliminary data.</text>
</comment>
<dbReference type="InterPro" id="IPR018228">
    <property type="entry name" value="DNase_TatD-rel_CS"/>
</dbReference>
<evidence type="ECO:0000256" key="2">
    <source>
        <dbReference type="ARBA" id="ARBA00022801"/>
    </source>
</evidence>
<evidence type="ECO:0000313" key="4">
    <source>
        <dbReference type="Proteomes" id="UP001218788"/>
    </source>
</evidence>
<dbReference type="Pfam" id="PF01026">
    <property type="entry name" value="TatD_DNase"/>
    <property type="match status" value="1"/>
</dbReference>
<dbReference type="RefSeq" id="WP_273642613.1">
    <property type="nucleotide sequence ID" value="NZ_JAQQXP010000003.1"/>
</dbReference>
<evidence type="ECO:0000313" key="3">
    <source>
        <dbReference type="EMBL" id="MDC8832758.1"/>
    </source>
</evidence>
<dbReference type="InterPro" id="IPR032466">
    <property type="entry name" value="Metal_Hydrolase"/>
</dbReference>
<protein>
    <submittedName>
        <fullName evidence="3">TatD family hydrolase</fullName>
    </submittedName>
</protein>
<dbReference type="EMBL" id="JAQQXP010000003">
    <property type="protein sequence ID" value="MDC8832758.1"/>
    <property type="molecule type" value="Genomic_DNA"/>
</dbReference>
<dbReference type="PIRSF" id="PIRSF005902">
    <property type="entry name" value="DNase_TatD"/>
    <property type="match status" value="1"/>
</dbReference>